<keyword evidence="6" id="KW-0732">Signal</keyword>
<evidence type="ECO:0000313" key="8">
    <source>
        <dbReference type="EMBL" id="GAY60819.1"/>
    </source>
</evidence>
<dbReference type="EMBL" id="BDQV01000247">
    <property type="protein sequence ID" value="GAY60819.1"/>
    <property type="molecule type" value="Genomic_DNA"/>
</dbReference>
<organism evidence="8 9">
    <name type="scientific">Citrus unshiu</name>
    <name type="common">Satsuma mandarin</name>
    <name type="synonym">Citrus nobilis var. unshiu</name>
    <dbReference type="NCBI Taxonomy" id="55188"/>
    <lineage>
        <taxon>Eukaryota</taxon>
        <taxon>Viridiplantae</taxon>
        <taxon>Streptophyta</taxon>
        <taxon>Embryophyta</taxon>
        <taxon>Tracheophyta</taxon>
        <taxon>Spermatophyta</taxon>
        <taxon>Magnoliopsida</taxon>
        <taxon>eudicotyledons</taxon>
        <taxon>Gunneridae</taxon>
        <taxon>Pentapetalae</taxon>
        <taxon>rosids</taxon>
        <taxon>malvids</taxon>
        <taxon>Sapindales</taxon>
        <taxon>Rutaceae</taxon>
        <taxon>Aurantioideae</taxon>
        <taxon>Citrus</taxon>
    </lineage>
</organism>
<reference evidence="8 9" key="1">
    <citation type="journal article" date="2017" name="Front. Genet.">
        <title>Draft sequencing of the heterozygous diploid genome of Satsuma (Citrus unshiu Marc.) using a hybrid assembly approach.</title>
        <authorList>
            <person name="Shimizu T."/>
            <person name="Tanizawa Y."/>
            <person name="Mochizuki T."/>
            <person name="Nagasaki H."/>
            <person name="Yoshioka T."/>
            <person name="Toyoda A."/>
            <person name="Fujiyama A."/>
            <person name="Kaminuma E."/>
            <person name="Nakamura Y."/>
        </authorList>
    </citation>
    <scope>NUCLEOTIDE SEQUENCE [LARGE SCALE GENOMIC DNA]</scope>
    <source>
        <strain evidence="9">cv. Miyagawa wase</strain>
    </source>
</reference>
<evidence type="ECO:0000256" key="1">
    <source>
        <dbReference type="ARBA" id="ARBA00022723"/>
    </source>
</evidence>
<evidence type="ECO:0000256" key="2">
    <source>
        <dbReference type="ARBA" id="ARBA00023008"/>
    </source>
</evidence>
<dbReference type="InterPro" id="IPR041844">
    <property type="entry name" value="Plantacyanin"/>
</dbReference>
<keyword evidence="1" id="KW-0479">Metal-binding</keyword>
<accession>A0A2H5Q856</accession>
<dbReference type="Proteomes" id="UP000236630">
    <property type="component" value="Unassembled WGS sequence"/>
</dbReference>
<dbReference type="GO" id="GO:0009055">
    <property type="term" value="F:electron transfer activity"/>
    <property type="evidence" value="ECO:0007669"/>
    <property type="project" value="InterPro"/>
</dbReference>
<dbReference type="InterPro" id="IPR003245">
    <property type="entry name" value="Phytocyanin_dom"/>
</dbReference>
<dbReference type="PANTHER" id="PTHR33021:SF469">
    <property type="entry name" value="PHYTOCYANIN DOMAIN-CONTAINING PROTEIN"/>
    <property type="match status" value="1"/>
</dbReference>
<dbReference type="GO" id="GO:0005886">
    <property type="term" value="C:plasma membrane"/>
    <property type="evidence" value="ECO:0007669"/>
    <property type="project" value="TreeGrafter"/>
</dbReference>
<dbReference type="FunFam" id="2.60.40.420:FF:000013">
    <property type="entry name" value="basic blue protein-like"/>
    <property type="match status" value="1"/>
</dbReference>
<evidence type="ECO:0000256" key="6">
    <source>
        <dbReference type="SAM" id="SignalP"/>
    </source>
</evidence>
<dbReference type="Pfam" id="PF02298">
    <property type="entry name" value="Cu_bind_like"/>
    <property type="match status" value="1"/>
</dbReference>
<dbReference type="GO" id="GO:0046872">
    <property type="term" value="F:metal ion binding"/>
    <property type="evidence" value="ECO:0007669"/>
    <property type="project" value="UniProtKB-KW"/>
</dbReference>
<evidence type="ECO:0000259" key="7">
    <source>
        <dbReference type="PROSITE" id="PS51485"/>
    </source>
</evidence>
<dbReference type="STRING" id="55188.A0A2H5Q856"/>
<keyword evidence="3" id="KW-1015">Disulfide bond</keyword>
<comment type="caution">
    <text evidence="8">The sequence shown here is derived from an EMBL/GenBank/DDBJ whole genome shotgun (WGS) entry which is preliminary data.</text>
</comment>
<keyword evidence="2" id="KW-0186">Copper</keyword>
<dbReference type="PANTHER" id="PTHR33021">
    <property type="entry name" value="BLUE COPPER PROTEIN"/>
    <property type="match status" value="1"/>
</dbReference>
<dbReference type="CDD" id="cd11013">
    <property type="entry name" value="Plantacyanin"/>
    <property type="match status" value="1"/>
</dbReference>
<evidence type="ECO:0000256" key="5">
    <source>
        <dbReference type="ARBA" id="ARBA00082491"/>
    </source>
</evidence>
<dbReference type="PROSITE" id="PS51485">
    <property type="entry name" value="PHYTOCYANIN"/>
    <property type="match status" value="1"/>
</dbReference>
<evidence type="ECO:0000256" key="4">
    <source>
        <dbReference type="ARBA" id="ARBA00071970"/>
    </source>
</evidence>
<dbReference type="SUPFAM" id="SSF49503">
    <property type="entry name" value="Cupredoxins"/>
    <property type="match status" value="1"/>
</dbReference>
<protein>
    <recommendedName>
        <fullName evidence="4">Basic blue protein</fullName>
    </recommendedName>
    <alternativeName>
        <fullName evidence="5">Plantacyanin</fullName>
    </alternativeName>
</protein>
<dbReference type="InterPro" id="IPR008972">
    <property type="entry name" value="Cupredoxin"/>
</dbReference>
<dbReference type="InterPro" id="IPR039391">
    <property type="entry name" value="Phytocyanin-like"/>
</dbReference>
<feature type="domain" description="Phytocyanin" evidence="7">
    <location>
        <begin position="28"/>
        <end position="124"/>
    </location>
</feature>
<feature type="chain" id="PRO_5014148213" description="Basic blue protein" evidence="6">
    <location>
        <begin position="28"/>
        <end position="124"/>
    </location>
</feature>
<sequence length="124" mass="13573">MAQARGSAIIAVATVLLLLMHCNIGSATTFKVGDDGGWVFGVQNWPEGKTFKCGDILEFNYDPQRHNVIIVDQEGHDSCKPASDAKKFQTGKDQIVLNHGKNFFICGVPTHCSDHGMKLEINVE</sequence>
<dbReference type="Gene3D" id="2.60.40.420">
    <property type="entry name" value="Cupredoxins - blue copper proteins"/>
    <property type="match status" value="1"/>
</dbReference>
<proteinExistence type="predicted"/>
<feature type="signal peptide" evidence="6">
    <location>
        <begin position="1"/>
        <end position="27"/>
    </location>
</feature>
<name>A0A2H5Q856_CITUN</name>
<evidence type="ECO:0000256" key="3">
    <source>
        <dbReference type="ARBA" id="ARBA00023157"/>
    </source>
</evidence>
<dbReference type="AlphaFoldDB" id="A0A2H5Q856"/>
<evidence type="ECO:0000313" key="9">
    <source>
        <dbReference type="Proteomes" id="UP000236630"/>
    </source>
</evidence>
<keyword evidence="9" id="KW-1185">Reference proteome</keyword>
<gene>
    <name evidence="8" type="ORF">CUMW_205080</name>
</gene>